<dbReference type="GO" id="GO:0004519">
    <property type="term" value="F:endonuclease activity"/>
    <property type="evidence" value="ECO:0007669"/>
    <property type="project" value="UniProtKB-KW"/>
</dbReference>
<dbReference type="AlphaFoldDB" id="A0AB35N3F7"/>
<evidence type="ECO:0000313" key="2">
    <source>
        <dbReference type="EMBL" id="MDP2502905.1"/>
    </source>
</evidence>
<dbReference type="GO" id="GO:0008270">
    <property type="term" value="F:zinc ion binding"/>
    <property type="evidence" value="ECO:0007669"/>
    <property type="project" value="InterPro"/>
</dbReference>
<name>A0AB35N3F7_VIBSP</name>
<dbReference type="GO" id="GO:0003676">
    <property type="term" value="F:nucleic acid binding"/>
    <property type="evidence" value="ECO:0007669"/>
    <property type="project" value="InterPro"/>
</dbReference>
<gene>
    <name evidence="2" type="ORF">Q8W42_19510</name>
</gene>
<keyword evidence="2" id="KW-0255">Endonuclease</keyword>
<dbReference type="Pfam" id="PF01844">
    <property type="entry name" value="HNH"/>
    <property type="match status" value="1"/>
</dbReference>
<accession>A0AB35N3F7</accession>
<dbReference type="Proteomes" id="UP001177935">
    <property type="component" value="Unassembled WGS sequence"/>
</dbReference>
<evidence type="ECO:0000313" key="3">
    <source>
        <dbReference type="Proteomes" id="UP001177935"/>
    </source>
</evidence>
<feature type="domain" description="HNH" evidence="1">
    <location>
        <begin position="32"/>
        <end position="82"/>
    </location>
</feature>
<keyword evidence="2" id="KW-0378">Hydrolase</keyword>
<dbReference type="InterPro" id="IPR002711">
    <property type="entry name" value="HNH"/>
</dbReference>
<dbReference type="Gene3D" id="1.10.30.50">
    <property type="match status" value="1"/>
</dbReference>
<evidence type="ECO:0000259" key="1">
    <source>
        <dbReference type="Pfam" id="PF01844"/>
    </source>
</evidence>
<comment type="caution">
    <text evidence="2">The sequence shown here is derived from an EMBL/GenBank/DDBJ whole genome shotgun (WGS) entry which is preliminary data.</text>
</comment>
<organism evidence="2 3">
    <name type="scientific">Vibrio splendidus</name>
    <dbReference type="NCBI Taxonomy" id="29497"/>
    <lineage>
        <taxon>Bacteria</taxon>
        <taxon>Pseudomonadati</taxon>
        <taxon>Pseudomonadota</taxon>
        <taxon>Gammaproteobacteria</taxon>
        <taxon>Vibrionales</taxon>
        <taxon>Vibrionaceae</taxon>
        <taxon>Vibrio</taxon>
    </lineage>
</organism>
<reference evidence="2" key="1">
    <citation type="submission" date="2023-07" db="EMBL/GenBank/DDBJ databases">
        <title>Genome content predicts the carbon catabolic preferences of heterotrophic bacteria.</title>
        <authorList>
            <person name="Gralka M."/>
        </authorList>
    </citation>
    <scope>NUCLEOTIDE SEQUENCE</scope>
    <source>
        <strain evidence="2">6E02</strain>
    </source>
</reference>
<dbReference type="EMBL" id="JAUYVL010000015">
    <property type="protein sequence ID" value="MDP2502905.1"/>
    <property type="molecule type" value="Genomic_DNA"/>
</dbReference>
<keyword evidence="2" id="KW-0540">Nuclease</keyword>
<dbReference type="RefSeq" id="WP_108185874.1">
    <property type="nucleotide sequence ID" value="NZ_JAUYVL010000015.1"/>
</dbReference>
<sequence>MFKVIRPEDEPAELKTKGYNCDEVVHALWNMCKRKCYLCETINPDAPEIEHKEPHENKDEDLKLDWDNLFYSCRRCNSIKGKKHKNILDVAQIDPMTKIIWNMAPSYYSDVTFEKVDKKSKDKTIEDTIKLLERCFNETGTAFRGITRAALFEKIEECHAHFLKQSLVFRNINSDEEDIEKARKQLKVMLQDKYPYSAFWRWRFLRDPRLMKEHSDLLPEYKDLSPCK</sequence>
<protein>
    <submittedName>
        <fullName evidence="2">HNH endonuclease</fullName>
    </submittedName>
</protein>
<proteinExistence type="predicted"/>